<keyword evidence="3 5" id="KW-0479">Metal-binding</keyword>
<dbReference type="InterPro" id="IPR017972">
    <property type="entry name" value="Cyt_P450_CS"/>
</dbReference>
<dbReference type="PANTHER" id="PTHR24305">
    <property type="entry name" value="CYTOCHROME P450"/>
    <property type="match status" value="1"/>
</dbReference>
<accession>A0ABR4EZH9</accession>
<keyword evidence="5" id="KW-0560">Oxidoreductase</keyword>
<dbReference type="PANTHER" id="PTHR24305:SF156">
    <property type="entry name" value="P450, PUTATIVE (EUROFUNG)-RELATED"/>
    <property type="match status" value="1"/>
</dbReference>
<keyword evidence="2 5" id="KW-0349">Heme</keyword>
<comment type="cofactor">
    <cofactor evidence="1">
        <name>heme</name>
        <dbReference type="ChEBI" id="CHEBI:30413"/>
    </cofactor>
</comment>
<protein>
    <recommendedName>
        <fullName evidence="9">Cytochrome P450</fullName>
    </recommendedName>
</protein>
<keyword evidence="4 5" id="KW-0408">Iron</keyword>
<evidence type="ECO:0000256" key="1">
    <source>
        <dbReference type="ARBA" id="ARBA00001971"/>
    </source>
</evidence>
<evidence type="ECO:0000256" key="4">
    <source>
        <dbReference type="ARBA" id="ARBA00023004"/>
    </source>
</evidence>
<feature type="transmembrane region" description="Helical" evidence="6">
    <location>
        <begin position="21"/>
        <end position="42"/>
    </location>
</feature>
<keyword evidence="6" id="KW-1133">Transmembrane helix</keyword>
<name>A0ABR4EZH9_9PEZI</name>
<organism evidence="7 8">
    <name type="scientific">Diaporthe vaccinii</name>
    <dbReference type="NCBI Taxonomy" id="105482"/>
    <lineage>
        <taxon>Eukaryota</taxon>
        <taxon>Fungi</taxon>
        <taxon>Dikarya</taxon>
        <taxon>Ascomycota</taxon>
        <taxon>Pezizomycotina</taxon>
        <taxon>Sordariomycetes</taxon>
        <taxon>Sordariomycetidae</taxon>
        <taxon>Diaporthales</taxon>
        <taxon>Diaporthaceae</taxon>
        <taxon>Diaporthe</taxon>
        <taxon>Diaporthe eres species complex</taxon>
    </lineage>
</organism>
<comment type="caution">
    <text evidence="7">The sequence shown here is derived from an EMBL/GenBank/DDBJ whole genome shotgun (WGS) entry which is preliminary data.</text>
</comment>
<evidence type="ECO:0000256" key="6">
    <source>
        <dbReference type="SAM" id="Phobius"/>
    </source>
</evidence>
<dbReference type="InterPro" id="IPR050121">
    <property type="entry name" value="Cytochrome_P450_monoxygenase"/>
</dbReference>
<dbReference type="InterPro" id="IPR001128">
    <property type="entry name" value="Cyt_P450"/>
</dbReference>
<dbReference type="PRINTS" id="PR00385">
    <property type="entry name" value="P450"/>
</dbReference>
<dbReference type="PRINTS" id="PR00463">
    <property type="entry name" value="EP450I"/>
</dbReference>
<keyword evidence="8" id="KW-1185">Reference proteome</keyword>
<sequence length="530" mass="58699">MIMALRSMYIPSSPLLINESPFHSIVALFLVSLVSFAIYHLFVHPLSGLPGPIPLKLTSVPLLWRSYDGKEATYLTSLFRSFNTPILRIGPNEVLIADGAALAPIYSSNGGFPKAACYRNFDIDGFPSLFSALDRAHRAPRARSVQPLFATASLRKGGETVAAVAEGLVDRLKRERDAARERGGKVDVLDAARRAAVDTVTAYLFGVNYGGIGEFEKAEGKVEGKLSASEFVNAFVAVGRFFFLPTWAFVALEQVAAYLFETEDTKASFDGVQVFVERLVDEANVEDETYQARMLRAGLSREEVAAQLKDLMFAGTDSSGMNLSTFCWQLAKHPEIYANVKTEVLQARQNGAGYDPSSLLYLRGCIRETLRLSMANPTRLPRVVPEGGWFFTPSADFSFTSKGRAGEMKQQKLQKSYYLPAGTLASVQIHTMHHNPAVFTDPYEFKPERWLESPPEQLEKMSRDFMPFSLGSRACIARNLAMVELNMACAAILESEVLDGATNVGDEIEILEWFNSKVRGERVEIEYKSV</sequence>
<evidence type="ECO:0000313" key="7">
    <source>
        <dbReference type="EMBL" id="KAL2287852.1"/>
    </source>
</evidence>
<comment type="similarity">
    <text evidence="5">Belongs to the cytochrome P450 family.</text>
</comment>
<dbReference type="Gene3D" id="1.10.630.10">
    <property type="entry name" value="Cytochrome P450"/>
    <property type="match status" value="1"/>
</dbReference>
<keyword evidence="6" id="KW-0812">Transmembrane</keyword>
<dbReference type="InterPro" id="IPR036396">
    <property type="entry name" value="Cyt_P450_sf"/>
</dbReference>
<proteinExistence type="inferred from homology"/>
<gene>
    <name evidence="7" type="ORF">FJTKL_04657</name>
</gene>
<keyword evidence="6" id="KW-0472">Membrane</keyword>
<dbReference type="Pfam" id="PF00067">
    <property type="entry name" value="p450"/>
    <property type="match status" value="2"/>
</dbReference>
<dbReference type="CDD" id="cd11062">
    <property type="entry name" value="CYP58-like"/>
    <property type="match status" value="1"/>
</dbReference>
<evidence type="ECO:0000313" key="8">
    <source>
        <dbReference type="Proteomes" id="UP001600888"/>
    </source>
</evidence>
<dbReference type="EMBL" id="JBAWTH010000018">
    <property type="protein sequence ID" value="KAL2287852.1"/>
    <property type="molecule type" value="Genomic_DNA"/>
</dbReference>
<evidence type="ECO:0000256" key="5">
    <source>
        <dbReference type="RuleBase" id="RU000461"/>
    </source>
</evidence>
<keyword evidence="5" id="KW-0503">Monooxygenase</keyword>
<evidence type="ECO:0000256" key="2">
    <source>
        <dbReference type="ARBA" id="ARBA00022617"/>
    </source>
</evidence>
<dbReference type="SUPFAM" id="SSF48264">
    <property type="entry name" value="Cytochrome P450"/>
    <property type="match status" value="1"/>
</dbReference>
<evidence type="ECO:0000256" key="3">
    <source>
        <dbReference type="ARBA" id="ARBA00022723"/>
    </source>
</evidence>
<evidence type="ECO:0008006" key="9">
    <source>
        <dbReference type="Google" id="ProtNLM"/>
    </source>
</evidence>
<reference evidence="7 8" key="1">
    <citation type="submission" date="2024-03" db="EMBL/GenBank/DDBJ databases">
        <title>A high-quality draft genome sequence of Diaporthe vaccinii, a causative agent of upright dieback and viscid rot disease in cranberry plants.</title>
        <authorList>
            <person name="Sarrasin M."/>
            <person name="Lang B.F."/>
            <person name="Burger G."/>
        </authorList>
    </citation>
    <scope>NUCLEOTIDE SEQUENCE [LARGE SCALE GENOMIC DNA]</scope>
    <source>
        <strain evidence="7 8">IS7</strain>
    </source>
</reference>
<dbReference type="Proteomes" id="UP001600888">
    <property type="component" value="Unassembled WGS sequence"/>
</dbReference>
<dbReference type="InterPro" id="IPR002401">
    <property type="entry name" value="Cyt_P450_E_grp-I"/>
</dbReference>
<dbReference type="PROSITE" id="PS00086">
    <property type="entry name" value="CYTOCHROME_P450"/>
    <property type="match status" value="1"/>
</dbReference>